<evidence type="ECO:0000256" key="4">
    <source>
        <dbReference type="ARBA" id="ARBA00022618"/>
    </source>
</evidence>
<dbReference type="Proteomes" id="UP000187608">
    <property type="component" value="Unassembled WGS sequence"/>
</dbReference>
<dbReference type="SUPFAM" id="SSF102829">
    <property type="entry name" value="Cell division protein ZapA-like"/>
    <property type="match status" value="1"/>
</dbReference>
<organism evidence="10 11">
    <name type="scientific">Salimicrobium flavidum</name>
    <dbReference type="NCBI Taxonomy" id="570947"/>
    <lineage>
        <taxon>Bacteria</taxon>
        <taxon>Bacillati</taxon>
        <taxon>Bacillota</taxon>
        <taxon>Bacilli</taxon>
        <taxon>Bacillales</taxon>
        <taxon>Bacillaceae</taxon>
        <taxon>Salimicrobium</taxon>
    </lineage>
</organism>
<reference evidence="11" key="1">
    <citation type="submission" date="2017-01" db="EMBL/GenBank/DDBJ databases">
        <authorList>
            <person name="Varghese N."/>
            <person name="Submissions S."/>
        </authorList>
    </citation>
    <scope>NUCLEOTIDE SEQUENCE [LARGE SCALE GENOMIC DNA]</scope>
    <source>
        <strain evidence="11">DSM 23127</strain>
    </source>
</reference>
<evidence type="ECO:0000313" key="11">
    <source>
        <dbReference type="Proteomes" id="UP000187608"/>
    </source>
</evidence>
<evidence type="ECO:0000256" key="7">
    <source>
        <dbReference type="ARBA" id="ARBA00024910"/>
    </source>
</evidence>
<dbReference type="InterPro" id="IPR053712">
    <property type="entry name" value="Bac_CellDiv_Activator"/>
</dbReference>
<proteinExistence type="predicted"/>
<gene>
    <name evidence="10" type="ORF">SAMN05421687_10759</name>
</gene>
<dbReference type="InterPro" id="IPR007838">
    <property type="entry name" value="Cell_div_ZapA-like"/>
</dbReference>
<evidence type="ECO:0000256" key="1">
    <source>
        <dbReference type="ARBA" id="ARBA00004496"/>
    </source>
</evidence>
<evidence type="ECO:0000256" key="8">
    <source>
        <dbReference type="ARBA" id="ARBA00026068"/>
    </source>
</evidence>
<dbReference type="PANTHER" id="PTHR34981">
    <property type="entry name" value="CELL DIVISION PROTEIN ZAPA"/>
    <property type="match status" value="1"/>
</dbReference>
<dbReference type="STRING" id="570947.SAMN05421687_10759"/>
<evidence type="ECO:0000256" key="9">
    <source>
        <dbReference type="ARBA" id="ARBA00033158"/>
    </source>
</evidence>
<comment type="function">
    <text evidence="7">Activator of cell division through the inhibition of FtsZ GTPase activity, therefore promoting FtsZ assembly into bundles of protofilaments necessary for the formation of the division Z ring. It is recruited early at mid-cell but it is not essential for cell division.</text>
</comment>
<evidence type="ECO:0000256" key="2">
    <source>
        <dbReference type="ARBA" id="ARBA00015195"/>
    </source>
</evidence>
<dbReference type="GO" id="GO:0032153">
    <property type="term" value="C:cell division site"/>
    <property type="evidence" value="ECO:0007669"/>
    <property type="project" value="TreeGrafter"/>
</dbReference>
<dbReference type="GO" id="GO:0000921">
    <property type="term" value="P:septin ring assembly"/>
    <property type="evidence" value="ECO:0007669"/>
    <property type="project" value="TreeGrafter"/>
</dbReference>
<comment type="subcellular location">
    <subcellularLocation>
        <location evidence="1">Cytoplasm</location>
    </subcellularLocation>
</comment>
<evidence type="ECO:0000256" key="5">
    <source>
        <dbReference type="ARBA" id="ARBA00023210"/>
    </source>
</evidence>
<evidence type="ECO:0000256" key="6">
    <source>
        <dbReference type="ARBA" id="ARBA00023306"/>
    </source>
</evidence>
<keyword evidence="5" id="KW-0717">Septation</keyword>
<dbReference type="AlphaFoldDB" id="A0A1N7JPK0"/>
<comment type="subunit">
    <text evidence="8">Homodimer. Interacts with FtsZ.</text>
</comment>
<dbReference type="GO" id="GO:0005829">
    <property type="term" value="C:cytosol"/>
    <property type="evidence" value="ECO:0007669"/>
    <property type="project" value="TreeGrafter"/>
</dbReference>
<dbReference type="GO" id="GO:0000917">
    <property type="term" value="P:division septum assembly"/>
    <property type="evidence" value="ECO:0007669"/>
    <property type="project" value="UniProtKB-KW"/>
</dbReference>
<dbReference type="GO" id="GO:0030428">
    <property type="term" value="C:cell septum"/>
    <property type="evidence" value="ECO:0007669"/>
    <property type="project" value="TreeGrafter"/>
</dbReference>
<dbReference type="EMBL" id="FTOC01000007">
    <property type="protein sequence ID" value="SIS51268.1"/>
    <property type="molecule type" value="Genomic_DNA"/>
</dbReference>
<dbReference type="PANTHER" id="PTHR34981:SF1">
    <property type="entry name" value="CELL DIVISION PROTEIN ZAPA"/>
    <property type="match status" value="1"/>
</dbReference>
<dbReference type="Pfam" id="PF05164">
    <property type="entry name" value="ZapA"/>
    <property type="match status" value="1"/>
</dbReference>
<keyword evidence="3" id="KW-0963">Cytoplasm</keyword>
<evidence type="ECO:0000256" key="3">
    <source>
        <dbReference type="ARBA" id="ARBA00022490"/>
    </source>
</evidence>
<sequence>MSHSDHEKKKTTVEIYNRSYTVVGDEDPHHVRVVASLVDQTMRDINEANPRLDTAKLAVLTAVNTMSDYLKLKEECADLMKHIEKLEKEDNQGHD</sequence>
<dbReference type="Gene3D" id="6.10.250.790">
    <property type="match status" value="1"/>
</dbReference>
<protein>
    <recommendedName>
        <fullName evidence="2">Cell division protein ZapA</fullName>
    </recommendedName>
    <alternativeName>
        <fullName evidence="9">Z ring-associated protein ZapA</fullName>
    </alternativeName>
</protein>
<evidence type="ECO:0000313" key="10">
    <source>
        <dbReference type="EMBL" id="SIS51268.1"/>
    </source>
</evidence>
<dbReference type="GO" id="GO:0043093">
    <property type="term" value="P:FtsZ-dependent cytokinesis"/>
    <property type="evidence" value="ECO:0007669"/>
    <property type="project" value="TreeGrafter"/>
</dbReference>
<keyword evidence="4 10" id="KW-0132">Cell division</keyword>
<keyword evidence="11" id="KW-1185">Reference proteome</keyword>
<keyword evidence="6" id="KW-0131">Cell cycle</keyword>
<accession>A0A1N7JPK0</accession>
<dbReference type="NCBIfam" id="NF010724">
    <property type="entry name" value="PRK14126.1"/>
    <property type="match status" value="1"/>
</dbReference>
<dbReference type="InterPro" id="IPR036192">
    <property type="entry name" value="Cell_div_ZapA-like_sf"/>
</dbReference>
<name>A0A1N7JPK0_9BACI</name>